<comment type="similarity">
    <text evidence="1">Belongs to the 'phage' integrase family.</text>
</comment>
<dbReference type="InterPro" id="IPR013762">
    <property type="entry name" value="Integrase-like_cat_sf"/>
</dbReference>
<gene>
    <name evidence="6" type="ORF">D0Z08_23630</name>
</gene>
<dbReference type="Gene3D" id="1.10.443.10">
    <property type="entry name" value="Intergrase catalytic core"/>
    <property type="match status" value="1"/>
</dbReference>
<evidence type="ECO:0000313" key="7">
    <source>
        <dbReference type="Proteomes" id="UP000283644"/>
    </source>
</evidence>
<dbReference type="InterPro" id="IPR011010">
    <property type="entry name" value="DNA_brk_join_enz"/>
</dbReference>
<dbReference type="PANTHER" id="PTHR30629">
    <property type="entry name" value="PROPHAGE INTEGRASE"/>
    <property type="match status" value="1"/>
</dbReference>
<dbReference type="EMBL" id="QXGH01000031">
    <property type="protein sequence ID" value="RHW24515.1"/>
    <property type="molecule type" value="Genomic_DNA"/>
</dbReference>
<dbReference type="InterPro" id="IPR010998">
    <property type="entry name" value="Integrase_recombinase_N"/>
</dbReference>
<keyword evidence="7" id="KW-1185">Reference proteome</keyword>
<dbReference type="Gene3D" id="1.10.150.130">
    <property type="match status" value="1"/>
</dbReference>
<dbReference type="PANTHER" id="PTHR30629:SF2">
    <property type="entry name" value="PROPHAGE INTEGRASE INTS-RELATED"/>
    <property type="match status" value="1"/>
</dbReference>
<protein>
    <submittedName>
        <fullName evidence="6">Site-specific integrase</fullName>
    </submittedName>
</protein>
<keyword evidence="4" id="KW-0233">DNA recombination</keyword>
<dbReference type="GO" id="GO:0006310">
    <property type="term" value="P:DNA recombination"/>
    <property type="evidence" value="ECO:0007669"/>
    <property type="project" value="UniProtKB-KW"/>
</dbReference>
<dbReference type="OrthoDB" id="4326943at2"/>
<evidence type="ECO:0000313" key="6">
    <source>
        <dbReference type="EMBL" id="RHW24515.1"/>
    </source>
</evidence>
<evidence type="ECO:0000259" key="5">
    <source>
        <dbReference type="PROSITE" id="PS51898"/>
    </source>
</evidence>
<dbReference type="Pfam" id="PF00589">
    <property type="entry name" value="Phage_integrase"/>
    <property type="match status" value="1"/>
</dbReference>
<dbReference type="InterPro" id="IPR050808">
    <property type="entry name" value="Phage_Integrase"/>
</dbReference>
<keyword evidence="3" id="KW-0238">DNA-binding</keyword>
<evidence type="ECO:0000256" key="2">
    <source>
        <dbReference type="ARBA" id="ARBA00022908"/>
    </source>
</evidence>
<dbReference type="PROSITE" id="PS51898">
    <property type="entry name" value="TYR_RECOMBINASE"/>
    <property type="match status" value="1"/>
</dbReference>
<dbReference type="GO" id="GO:0015074">
    <property type="term" value="P:DNA integration"/>
    <property type="evidence" value="ECO:0007669"/>
    <property type="project" value="UniProtKB-KW"/>
</dbReference>
<reference evidence="6 7" key="1">
    <citation type="submission" date="2018-09" db="EMBL/GenBank/DDBJ databases">
        <title>Genome sequencing of Nocardioides immobilis CCTCC AB 2017083 for comparison to Nocardioides silvaticus.</title>
        <authorList>
            <person name="Li C."/>
            <person name="Wang G."/>
        </authorList>
    </citation>
    <scope>NUCLEOTIDE SEQUENCE [LARGE SCALE GENOMIC DNA]</scope>
    <source>
        <strain evidence="6 7">CCTCC AB 2017083</strain>
    </source>
</reference>
<proteinExistence type="inferred from homology"/>
<evidence type="ECO:0000256" key="1">
    <source>
        <dbReference type="ARBA" id="ARBA00008857"/>
    </source>
</evidence>
<dbReference type="GO" id="GO:0003677">
    <property type="term" value="F:DNA binding"/>
    <property type="evidence" value="ECO:0007669"/>
    <property type="project" value="UniProtKB-KW"/>
</dbReference>
<feature type="domain" description="Tyr recombinase" evidence="5">
    <location>
        <begin position="221"/>
        <end position="423"/>
    </location>
</feature>
<evidence type="ECO:0000256" key="4">
    <source>
        <dbReference type="ARBA" id="ARBA00023172"/>
    </source>
</evidence>
<dbReference type="SUPFAM" id="SSF56349">
    <property type="entry name" value="DNA breaking-rejoining enzymes"/>
    <property type="match status" value="1"/>
</dbReference>
<comment type="caution">
    <text evidence="6">The sequence shown here is derived from an EMBL/GenBank/DDBJ whole genome shotgun (WGS) entry which is preliminary data.</text>
</comment>
<sequence length="433" mass="48672">MTPPAQSAAWRYTSWPTCRPVSLSNRGDDRSLASRQGGAEMARRRIPIGGYGEISYTQRGRVWRAITRTRDRDGVLRQVTASGPSKESARRTLVADIELRHETGAGVKADGIAPDTKISVLADEWIKECEMRDLKTRSLRIYRDSVRLHIKPYMGEWLVGEATTGAVDRVLKEHRDSGRDTSALRKQLNQMFALAVRHDALASNPVTNVAKIKRRKPKVRILADTAQVAEIRGLIEKWETKDRPGPKASRDLRDLTLLLMSTGARIGEALALRWQDINLLAERPYLMITGTIIQEKGIGTWRQEEGKSLQATRPLEIPPSVVTMLLERQMAQGHNPIDSVFPSRVGTWTPYSTMYRRWNDATRGTKYDWVTFKTFRKQVGTLIARELGAKVAKDQLGHANEVTTETFYIAQSVDAPKVSGLIEKFIRDSAPSS</sequence>
<dbReference type="InterPro" id="IPR002104">
    <property type="entry name" value="Integrase_catalytic"/>
</dbReference>
<dbReference type="AlphaFoldDB" id="A0A417XW33"/>
<dbReference type="Proteomes" id="UP000283644">
    <property type="component" value="Unassembled WGS sequence"/>
</dbReference>
<evidence type="ECO:0000256" key="3">
    <source>
        <dbReference type="ARBA" id="ARBA00023125"/>
    </source>
</evidence>
<accession>A0A417XW33</accession>
<keyword evidence="2" id="KW-0229">DNA integration</keyword>
<organism evidence="6 7">
    <name type="scientific">Nocardioides immobilis</name>
    <dbReference type="NCBI Taxonomy" id="2049295"/>
    <lineage>
        <taxon>Bacteria</taxon>
        <taxon>Bacillati</taxon>
        <taxon>Actinomycetota</taxon>
        <taxon>Actinomycetes</taxon>
        <taxon>Propionibacteriales</taxon>
        <taxon>Nocardioidaceae</taxon>
        <taxon>Nocardioides</taxon>
    </lineage>
</organism>
<name>A0A417XW33_9ACTN</name>